<dbReference type="PANTHER" id="PTHR33930">
    <property type="entry name" value="ALKYL HYDROPEROXIDE REDUCTASE AHPD"/>
    <property type="match status" value="1"/>
</dbReference>
<dbReference type="AlphaFoldDB" id="A0A2T0N608"/>
<dbReference type="OrthoDB" id="3824300at2"/>
<keyword evidence="3" id="KW-0560">Oxidoreductase</keyword>
<dbReference type="PANTHER" id="PTHR33930:SF2">
    <property type="entry name" value="BLR3452 PROTEIN"/>
    <property type="match status" value="1"/>
</dbReference>
<gene>
    <name evidence="3" type="ORF">B0I32_104519</name>
</gene>
<keyword evidence="4" id="KW-1185">Reference proteome</keyword>
<sequence length="281" mass="31016">MTLTTRQQEIKDEFVRVRGTWGEAWESMLRLDPGFLESYLRLSAVPWNRDRLPAKVKEFVYIAMDAAATHLYTPGIRQHVRAALGYGASAAEIMEVLQLTATLGIHACNIGVPLLLEVLEEEGLRDGPAPLDERRQELKAGFTRRRGYWHTFWDGLLELDPDLFEAYLDFSGVPWTTGVLEPKVKELIYIAFDASATHLYEPGLKLHMRNALGLGATAEEIMEVLAIVSVIGIHTVTEGAPILDEELRRVGEPNGDEPNGDGPNGDVLNGDADGGALVGDR</sequence>
<dbReference type="GO" id="GO:0051920">
    <property type="term" value="F:peroxiredoxin activity"/>
    <property type="evidence" value="ECO:0007669"/>
    <property type="project" value="InterPro"/>
</dbReference>
<dbReference type="RefSeq" id="WP_106238122.1">
    <property type="nucleotide sequence ID" value="NZ_PVNG01000004.1"/>
</dbReference>
<dbReference type="Proteomes" id="UP000238312">
    <property type="component" value="Unassembled WGS sequence"/>
</dbReference>
<dbReference type="InterPro" id="IPR029032">
    <property type="entry name" value="AhpD-like"/>
</dbReference>
<evidence type="ECO:0000313" key="3">
    <source>
        <dbReference type="EMBL" id="PRX67762.1"/>
    </source>
</evidence>
<dbReference type="Pfam" id="PF02627">
    <property type="entry name" value="CMD"/>
    <property type="match status" value="2"/>
</dbReference>
<keyword evidence="3" id="KW-0575">Peroxidase</keyword>
<dbReference type="EMBL" id="PVNG01000004">
    <property type="protein sequence ID" value="PRX67762.1"/>
    <property type="molecule type" value="Genomic_DNA"/>
</dbReference>
<feature type="domain" description="Carboxymuconolactone decarboxylase-like" evidence="2">
    <location>
        <begin position="35"/>
        <end position="101"/>
    </location>
</feature>
<evidence type="ECO:0000313" key="4">
    <source>
        <dbReference type="Proteomes" id="UP000238312"/>
    </source>
</evidence>
<protein>
    <submittedName>
        <fullName evidence="3">Alkylhydroperoxidase/carboxymuconolactone decarboxylase family protein YurZ</fullName>
    </submittedName>
</protein>
<evidence type="ECO:0000259" key="2">
    <source>
        <dbReference type="Pfam" id="PF02627"/>
    </source>
</evidence>
<dbReference type="Gene3D" id="1.20.1290.10">
    <property type="entry name" value="AhpD-like"/>
    <property type="match status" value="1"/>
</dbReference>
<feature type="compositionally biased region" description="Gly residues" evidence="1">
    <location>
        <begin position="272"/>
        <end position="281"/>
    </location>
</feature>
<evidence type="ECO:0000256" key="1">
    <source>
        <dbReference type="SAM" id="MobiDB-lite"/>
    </source>
</evidence>
<dbReference type="SUPFAM" id="SSF69118">
    <property type="entry name" value="AhpD-like"/>
    <property type="match status" value="1"/>
</dbReference>
<accession>A0A2T0N608</accession>
<organism evidence="3 4">
    <name type="scientific">Nonomuraea fuscirosea</name>
    <dbReference type="NCBI Taxonomy" id="1291556"/>
    <lineage>
        <taxon>Bacteria</taxon>
        <taxon>Bacillati</taxon>
        <taxon>Actinomycetota</taxon>
        <taxon>Actinomycetes</taxon>
        <taxon>Streptosporangiales</taxon>
        <taxon>Streptosporangiaceae</taxon>
        <taxon>Nonomuraea</taxon>
    </lineage>
</organism>
<dbReference type="InterPro" id="IPR003779">
    <property type="entry name" value="CMD-like"/>
</dbReference>
<feature type="domain" description="Carboxymuconolactone decarboxylase-like" evidence="2">
    <location>
        <begin position="161"/>
        <end position="230"/>
    </location>
</feature>
<name>A0A2T0N608_9ACTN</name>
<reference evidence="3 4" key="1">
    <citation type="submission" date="2018-03" db="EMBL/GenBank/DDBJ databases">
        <title>Genomic Encyclopedia of Type Strains, Phase III (KMG-III): the genomes of soil and plant-associated and newly described type strains.</title>
        <authorList>
            <person name="Whitman W."/>
        </authorList>
    </citation>
    <scope>NUCLEOTIDE SEQUENCE [LARGE SCALE GENOMIC DNA]</scope>
    <source>
        <strain evidence="3 4">CGMCC 4.7104</strain>
    </source>
</reference>
<feature type="region of interest" description="Disordered" evidence="1">
    <location>
        <begin position="250"/>
        <end position="281"/>
    </location>
</feature>
<proteinExistence type="predicted"/>
<comment type="caution">
    <text evidence="3">The sequence shown here is derived from an EMBL/GenBank/DDBJ whole genome shotgun (WGS) entry which is preliminary data.</text>
</comment>